<protein>
    <submittedName>
        <fullName evidence="2">Uncharacterized protein</fullName>
    </submittedName>
</protein>
<accession>W7JKP6</accession>
<evidence type="ECO:0000313" key="3">
    <source>
        <dbReference type="Proteomes" id="UP000030673"/>
    </source>
</evidence>
<dbReference type="EMBL" id="KE123894">
    <property type="protein sequence ID" value="EWC85271.1"/>
    <property type="molecule type" value="Genomic_DNA"/>
</dbReference>
<keyword evidence="1" id="KW-1133">Transmembrane helix</keyword>
<evidence type="ECO:0000256" key="1">
    <source>
        <dbReference type="SAM" id="Phobius"/>
    </source>
</evidence>
<feature type="transmembrane region" description="Helical" evidence="1">
    <location>
        <begin position="21"/>
        <end position="42"/>
    </location>
</feature>
<name>W7JKP6_PLAFO</name>
<proteinExistence type="predicted"/>
<keyword evidence="3" id="KW-1185">Reference proteome</keyword>
<evidence type="ECO:0000313" key="2">
    <source>
        <dbReference type="EMBL" id="EWC85271.1"/>
    </source>
</evidence>
<dbReference type="AlphaFoldDB" id="W7JKP6"/>
<gene>
    <name evidence="2" type="ORF">PFNF54_05919</name>
</gene>
<feature type="transmembrane region" description="Helical" evidence="1">
    <location>
        <begin position="48"/>
        <end position="69"/>
    </location>
</feature>
<organism evidence="2 3">
    <name type="scientific">Plasmodium falciparum (isolate NF54)</name>
    <dbReference type="NCBI Taxonomy" id="5843"/>
    <lineage>
        <taxon>Eukaryota</taxon>
        <taxon>Sar</taxon>
        <taxon>Alveolata</taxon>
        <taxon>Apicomplexa</taxon>
        <taxon>Aconoidasida</taxon>
        <taxon>Haemosporida</taxon>
        <taxon>Plasmodiidae</taxon>
        <taxon>Plasmodium</taxon>
        <taxon>Plasmodium (Laverania)</taxon>
    </lineage>
</organism>
<sequence length="70" mass="8956">MFSFFERTQKYFYNIYIMKKKLYYIILYYIILHYIMCDLFYYSINTTTYILCKTFICFLVYKRSFLITYI</sequence>
<reference evidence="2 3" key="1">
    <citation type="submission" date="2013-02" db="EMBL/GenBank/DDBJ databases">
        <title>The Genome Sequence of Plasmodium falciparum NF54.</title>
        <authorList>
            <consortium name="The Broad Institute Genome Sequencing Platform"/>
            <consortium name="The Broad Institute Genome Sequencing Center for Infectious Disease"/>
            <person name="Neafsey D."/>
            <person name="Cheeseman I."/>
            <person name="Volkman S."/>
            <person name="Adams J."/>
            <person name="Walker B."/>
            <person name="Young S.K."/>
            <person name="Zeng Q."/>
            <person name="Gargeya S."/>
            <person name="Fitzgerald M."/>
            <person name="Haas B."/>
            <person name="Abouelleil A."/>
            <person name="Alvarado L."/>
            <person name="Arachchi H.M."/>
            <person name="Berlin A.M."/>
            <person name="Chapman S.B."/>
            <person name="Dewar J."/>
            <person name="Goldberg J."/>
            <person name="Griggs A."/>
            <person name="Gujja S."/>
            <person name="Hansen M."/>
            <person name="Howarth C."/>
            <person name="Imamovic A."/>
            <person name="Larimer J."/>
            <person name="McCowan C."/>
            <person name="Murphy C."/>
            <person name="Neiman D."/>
            <person name="Pearson M."/>
            <person name="Priest M."/>
            <person name="Roberts A."/>
            <person name="Saif S."/>
            <person name="Shea T."/>
            <person name="Sisk P."/>
            <person name="Sykes S."/>
            <person name="Wortman J."/>
            <person name="Nusbaum C."/>
            <person name="Birren B."/>
        </authorList>
    </citation>
    <scope>NUCLEOTIDE SEQUENCE [LARGE SCALE GENOMIC DNA]</scope>
    <source>
        <strain evidence="2 3">NF54</strain>
    </source>
</reference>
<dbReference type="Proteomes" id="UP000030673">
    <property type="component" value="Unassembled WGS sequence"/>
</dbReference>
<keyword evidence="1" id="KW-0812">Transmembrane</keyword>
<keyword evidence="1" id="KW-0472">Membrane</keyword>